<name>U7UPV5_9FIRM</name>
<dbReference type="PATRIC" id="fig|1111454.3.peg.626"/>
<proteinExistence type="predicted"/>
<sequence length="39" mass="4693">MCEELYKWRNYAIFYRCFEPVVHILVMGNGWCENVHGKG</sequence>
<dbReference type="AlphaFoldDB" id="U7UPV5"/>
<gene>
    <name evidence="1" type="ORF">HMPREF1250_0511</name>
</gene>
<accession>U7UPV5</accession>
<evidence type="ECO:0000313" key="2">
    <source>
        <dbReference type="Proteomes" id="UP000017090"/>
    </source>
</evidence>
<dbReference type="EMBL" id="AWXA01000009">
    <property type="protein sequence ID" value="ERT61482.1"/>
    <property type="molecule type" value="Genomic_DNA"/>
</dbReference>
<protein>
    <submittedName>
        <fullName evidence="1">Uncharacterized protein</fullName>
    </submittedName>
</protein>
<comment type="caution">
    <text evidence="1">The sequence shown here is derived from an EMBL/GenBank/DDBJ whole genome shotgun (WGS) entry which is preliminary data.</text>
</comment>
<organism evidence="1 2">
    <name type="scientific">Megasphaera vaginalis</name>
    <name type="common">ex Srinivasan et al. 2021</name>
    <dbReference type="NCBI Taxonomy" id="1111454"/>
    <lineage>
        <taxon>Bacteria</taxon>
        <taxon>Bacillati</taxon>
        <taxon>Bacillota</taxon>
        <taxon>Negativicutes</taxon>
        <taxon>Veillonellales</taxon>
        <taxon>Veillonellaceae</taxon>
        <taxon>Megasphaera</taxon>
    </lineage>
</organism>
<keyword evidence="2" id="KW-1185">Reference proteome</keyword>
<dbReference type="Proteomes" id="UP000017090">
    <property type="component" value="Unassembled WGS sequence"/>
</dbReference>
<dbReference type="STRING" id="1111454.HMPREF1250_0511"/>
<evidence type="ECO:0000313" key="1">
    <source>
        <dbReference type="EMBL" id="ERT61482.1"/>
    </source>
</evidence>
<reference evidence="1 2" key="1">
    <citation type="submission" date="2013-09" db="EMBL/GenBank/DDBJ databases">
        <authorList>
            <person name="Durkin A.S."/>
            <person name="Haft D.R."/>
            <person name="McCorrison J."/>
            <person name="Torralba M."/>
            <person name="Gillis M."/>
            <person name="Haft D.H."/>
            <person name="Methe B."/>
            <person name="Sutton G."/>
            <person name="Nelson K.E."/>
        </authorList>
    </citation>
    <scope>NUCLEOTIDE SEQUENCE [LARGE SCALE GENOMIC DNA]</scope>
    <source>
        <strain evidence="1 2">BV3C16-1</strain>
    </source>
</reference>